<name>A0A7Y9QU49_9BURK</name>
<evidence type="ECO:0000313" key="1">
    <source>
        <dbReference type="EMBL" id="NYG31450.1"/>
    </source>
</evidence>
<comment type="caution">
    <text evidence="1">The sequence shown here is derived from an EMBL/GenBank/DDBJ whole genome shotgun (WGS) entry which is preliminary data.</text>
</comment>
<sequence>MGEAQRRKLLATRQTTALPGSTGSLWPLSNIAAQEQLETWFSQRGMDPSTPGLHDTPEFLQVEQRDRSALNQVARLIEARSYTADELGEAERKIRVAAQAVVNRVARDQRQGLCVVASGVLSRMLDELGVWNYTANSNLTIHFPRAVSPEPRYFYSIDHGQFVAPHAIVVAPPFTVVDVTVKHQFYDEGAMGQWLPPMVMTKEMRPHHVTSNELVSPSARAELRMLGMTVERYLAQEKSDMLELMRHLPSREVALEGGRLAYVVVAVGGYQERLRDLKGANCSIDGLTPVEIYERDVLPKL</sequence>
<evidence type="ECO:0000313" key="2">
    <source>
        <dbReference type="Proteomes" id="UP000518288"/>
    </source>
</evidence>
<dbReference type="AlphaFoldDB" id="A0A7Y9QU49"/>
<keyword evidence="2" id="KW-1185">Reference proteome</keyword>
<dbReference type="RefSeq" id="WP_179632445.1">
    <property type="nucleotide sequence ID" value="NZ_JACCFH010000001.1"/>
</dbReference>
<protein>
    <submittedName>
        <fullName evidence="1">Uncharacterized protein</fullName>
    </submittedName>
</protein>
<accession>A0A7Y9QU49</accession>
<dbReference type="EMBL" id="JACCFH010000001">
    <property type="protein sequence ID" value="NYG31450.1"/>
    <property type="molecule type" value="Genomic_DNA"/>
</dbReference>
<proteinExistence type="predicted"/>
<gene>
    <name evidence="1" type="ORF">BDD16_000436</name>
</gene>
<dbReference type="Proteomes" id="UP000518288">
    <property type="component" value="Unassembled WGS sequence"/>
</dbReference>
<reference evidence="1 2" key="1">
    <citation type="submission" date="2020-07" db="EMBL/GenBank/DDBJ databases">
        <title>Genomic Encyclopedia of Archaeal and Bacterial Type Strains, Phase II (KMG-II): from individual species to whole genera.</title>
        <authorList>
            <person name="Goeker M."/>
        </authorList>
    </citation>
    <scope>NUCLEOTIDE SEQUENCE [LARGE SCALE GENOMIC DNA]</scope>
    <source>
        <strain evidence="1 2">DSM 21226</strain>
    </source>
</reference>
<organism evidence="1 2">
    <name type="scientific">Sphaerotilus montanus</name>
    <dbReference type="NCBI Taxonomy" id="522889"/>
    <lineage>
        <taxon>Bacteria</taxon>
        <taxon>Pseudomonadati</taxon>
        <taxon>Pseudomonadota</taxon>
        <taxon>Betaproteobacteria</taxon>
        <taxon>Burkholderiales</taxon>
        <taxon>Sphaerotilaceae</taxon>
        <taxon>Sphaerotilus</taxon>
    </lineage>
</organism>